<evidence type="ECO:0000313" key="3">
    <source>
        <dbReference type="Proteomes" id="UP001140091"/>
    </source>
</evidence>
<proteinExistence type="predicted"/>
<evidence type="ECO:0008006" key="4">
    <source>
        <dbReference type="Google" id="ProtNLM"/>
    </source>
</evidence>
<feature type="non-terminal residue" evidence="2">
    <location>
        <position position="610"/>
    </location>
</feature>
<dbReference type="OrthoDB" id="2748701at2759"/>
<feature type="region of interest" description="Disordered" evidence="1">
    <location>
        <begin position="545"/>
        <end position="598"/>
    </location>
</feature>
<feature type="region of interest" description="Disordered" evidence="1">
    <location>
        <begin position="107"/>
        <end position="135"/>
    </location>
</feature>
<evidence type="ECO:0000256" key="1">
    <source>
        <dbReference type="SAM" id="MobiDB-lite"/>
    </source>
</evidence>
<feature type="region of interest" description="Disordered" evidence="1">
    <location>
        <begin position="469"/>
        <end position="501"/>
    </location>
</feature>
<comment type="caution">
    <text evidence="2">The sequence shown here is derived from an EMBL/GenBank/DDBJ whole genome shotgun (WGS) entry which is preliminary data.</text>
</comment>
<feature type="compositionally biased region" description="Basic and acidic residues" evidence="1">
    <location>
        <begin position="221"/>
        <end position="232"/>
    </location>
</feature>
<feature type="compositionally biased region" description="Low complexity" evidence="1">
    <location>
        <begin position="233"/>
        <end position="242"/>
    </location>
</feature>
<feature type="compositionally biased region" description="Basic and acidic residues" evidence="1">
    <location>
        <begin position="107"/>
        <end position="134"/>
    </location>
</feature>
<feature type="region of interest" description="Disordered" evidence="1">
    <location>
        <begin position="167"/>
        <end position="249"/>
    </location>
</feature>
<feature type="compositionally biased region" description="Low complexity" evidence="1">
    <location>
        <begin position="473"/>
        <end position="485"/>
    </location>
</feature>
<protein>
    <recommendedName>
        <fullName evidence="4">F-box domain-containing protein</fullName>
    </recommendedName>
</protein>
<accession>A0A9W8J184</accession>
<dbReference type="AlphaFoldDB" id="A0A9W8J184"/>
<organism evidence="2 3">
    <name type="scientific">Candolleomyces eurysporus</name>
    <dbReference type="NCBI Taxonomy" id="2828524"/>
    <lineage>
        <taxon>Eukaryota</taxon>
        <taxon>Fungi</taxon>
        <taxon>Dikarya</taxon>
        <taxon>Basidiomycota</taxon>
        <taxon>Agaricomycotina</taxon>
        <taxon>Agaricomycetes</taxon>
        <taxon>Agaricomycetidae</taxon>
        <taxon>Agaricales</taxon>
        <taxon>Agaricineae</taxon>
        <taxon>Psathyrellaceae</taxon>
        <taxon>Candolleomyces</taxon>
    </lineage>
</organism>
<reference evidence="2" key="1">
    <citation type="submission" date="2022-06" db="EMBL/GenBank/DDBJ databases">
        <title>Genome Sequence of Candolleomyces eurysporus.</title>
        <authorList>
            <person name="Buettner E."/>
        </authorList>
    </citation>
    <scope>NUCLEOTIDE SEQUENCE</scope>
    <source>
        <strain evidence="2">VTCC 930004</strain>
    </source>
</reference>
<dbReference type="EMBL" id="JANBPK010001059">
    <property type="protein sequence ID" value="KAJ2926457.1"/>
    <property type="molecule type" value="Genomic_DNA"/>
</dbReference>
<gene>
    <name evidence="2" type="ORF">H1R20_g10633</name>
</gene>
<feature type="compositionally biased region" description="Acidic residues" evidence="1">
    <location>
        <begin position="174"/>
        <end position="204"/>
    </location>
</feature>
<feature type="compositionally biased region" description="Basic and acidic residues" evidence="1">
    <location>
        <begin position="555"/>
        <end position="588"/>
    </location>
</feature>
<sequence>MEIPGTPSPFATPFLSSSESASRKSASSFFVFPLEIWLQILDFACADDGTTSLSLSRTSRTLSEFSRSHRYRSVVLEGWESVLKFEQAYCSSWNLKQSLRDDGIAGRTDVDIEESGNEKGKMKMKEEEQTKKENADEDDYVKGFFPISDIVNLYVRIPELYNAAYPPESWFPDVDSDEDASYAPSDSEDEGDESTDESTDEDDHDASMKGNPVTGSTDLCQGERSEDDHRETSSNSSSNPSSAEGPADYRHLEPRTIDGQTLSHLLDEPVNLLSVLEHKVFSTLRRILLLSSSSLQVLALCFQTHSSFHLEALIPRLEKLKWLSVFKDTVEEPSHLDIPRTFSSFRIQLRRRGELSEARGCLWPNLERLTINSRDNHVGTLEVRGVDKRAWKQDAFDGLLVGANKLKVLYAPRYMIRPLSPFPENVFSVHAFLGHRDAYTRLSIDTFDPAAQGLVSTAGGATLSLPASYPGQSANASSSTNNSNAGTQHTANDRLKGQDTDKNFALTDGEITFLLYRRVDQAVLQQIRSTSAVYYRVPELAELDSSTLTDAENEGDGKGRGKEDGEETEAGKEREKEMGEETAKENGKAKSTNEPAWVKEEWLRAVEHGW</sequence>
<evidence type="ECO:0000313" key="2">
    <source>
        <dbReference type="EMBL" id="KAJ2926457.1"/>
    </source>
</evidence>
<feature type="compositionally biased region" description="Basic and acidic residues" evidence="1">
    <location>
        <begin position="491"/>
        <end position="501"/>
    </location>
</feature>
<keyword evidence="3" id="KW-1185">Reference proteome</keyword>
<dbReference type="Proteomes" id="UP001140091">
    <property type="component" value="Unassembled WGS sequence"/>
</dbReference>
<name>A0A9W8J184_9AGAR</name>